<sequence length="326" mass="37578">DRFHLLHNLEETLEKALKSHSKILKQIEQEQLQSEGATVSEVSTSQDSTPQTAQQQKTAQKRAERLENYEQVHSLRKQGYKVKDIAYHLGMGERTVYTYLSHETFPEWQPSSRKRRSILDPYKSYLIDQWNQGRQHTKQLFKAIQEKGYSGTYETLARYTHTLRSAQAQLSPNPDLLKDLPGRGPAPKVTIKSQKPLSARRAAWLVLQKPDTLTDKQKTLLERLSQRSELLELIRLTQDFISLVRQRLPAQLDNWLEKAKNTTVKAFQSFAKGLDEDYDAVKAGVTLEVSNGPVEGQNNRLKMLKRQMFGRAELDLLAKRLILTNR</sequence>
<evidence type="ECO:0000259" key="2">
    <source>
        <dbReference type="PROSITE" id="PS50531"/>
    </source>
</evidence>
<dbReference type="PANTHER" id="PTHR33498">
    <property type="entry name" value="TRANSPOSASE FOR INSERTION SEQUENCE ELEMENT IS1557"/>
    <property type="match status" value="1"/>
</dbReference>
<evidence type="ECO:0000313" key="4">
    <source>
        <dbReference type="Proteomes" id="UP000481033"/>
    </source>
</evidence>
<feature type="compositionally biased region" description="Polar residues" evidence="1">
    <location>
        <begin position="35"/>
        <end position="50"/>
    </location>
</feature>
<feature type="domain" description="HTH IS21-type" evidence="2">
    <location>
        <begin position="67"/>
        <end position="130"/>
    </location>
</feature>
<dbReference type="Proteomes" id="UP000481033">
    <property type="component" value="Unassembled WGS sequence"/>
</dbReference>
<dbReference type="Pfam" id="PF06056">
    <property type="entry name" value="Terminase_5"/>
    <property type="match status" value="1"/>
</dbReference>
<dbReference type="InterPro" id="IPR002560">
    <property type="entry name" value="Transposase_DDE"/>
</dbReference>
<dbReference type="RefSeq" id="WP_163695666.1">
    <property type="nucleotide sequence ID" value="NZ_QXHD01000001.1"/>
</dbReference>
<dbReference type="InterPro" id="IPR047951">
    <property type="entry name" value="Transpos_ISL3"/>
</dbReference>
<name>A0A6M0RD49_9CYAN</name>
<dbReference type="Gene3D" id="1.10.10.60">
    <property type="entry name" value="Homeodomain-like"/>
    <property type="match status" value="1"/>
</dbReference>
<protein>
    <submittedName>
        <fullName evidence="3">Transposase</fullName>
    </submittedName>
</protein>
<evidence type="ECO:0000256" key="1">
    <source>
        <dbReference type="SAM" id="MobiDB-lite"/>
    </source>
</evidence>
<dbReference type="InterPro" id="IPR010332">
    <property type="entry name" value="ATPase_terminase-su_N"/>
</dbReference>
<feature type="non-terminal residue" evidence="3">
    <location>
        <position position="1"/>
    </location>
</feature>
<evidence type="ECO:0000313" key="3">
    <source>
        <dbReference type="EMBL" id="NEZ54237.1"/>
    </source>
</evidence>
<dbReference type="PROSITE" id="PS50531">
    <property type="entry name" value="HTH_IS21"/>
    <property type="match status" value="1"/>
</dbReference>
<feature type="region of interest" description="Disordered" evidence="1">
    <location>
        <begin position="35"/>
        <end position="58"/>
    </location>
</feature>
<dbReference type="InterPro" id="IPR017894">
    <property type="entry name" value="HTH_IS21_transposase_type"/>
</dbReference>
<organism evidence="3 4">
    <name type="scientific">Adonisia turfae CCMR0081</name>
    <dbReference type="NCBI Taxonomy" id="2292702"/>
    <lineage>
        <taxon>Bacteria</taxon>
        <taxon>Bacillati</taxon>
        <taxon>Cyanobacteriota</taxon>
        <taxon>Adonisia</taxon>
        <taxon>Adonisia turfae</taxon>
    </lineage>
</organism>
<reference evidence="3 4" key="1">
    <citation type="journal article" date="2020" name="Microb. Ecol.">
        <title>Ecogenomics of the Marine Benthic Filamentous Cyanobacterium Adonisia.</title>
        <authorList>
            <person name="Walter J.M."/>
            <person name="Coutinho F.H."/>
            <person name="Leomil L."/>
            <person name="Hargreaves P.I."/>
            <person name="Campeao M.E."/>
            <person name="Vieira V.V."/>
            <person name="Silva B.S."/>
            <person name="Fistarol G.O."/>
            <person name="Salomon P.S."/>
            <person name="Sawabe T."/>
            <person name="Mino S."/>
            <person name="Hosokawa M."/>
            <person name="Miyashita H."/>
            <person name="Maruyama F."/>
            <person name="van Verk M.C."/>
            <person name="Dutilh B.E."/>
            <person name="Thompson C.C."/>
            <person name="Thompson F.L."/>
        </authorList>
    </citation>
    <scope>NUCLEOTIDE SEQUENCE [LARGE SCALE GENOMIC DNA]</scope>
    <source>
        <strain evidence="3 4">CCMR0081</strain>
    </source>
</reference>
<gene>
    <name evidence="3" type="ORF">DXZ20_00645</name>
</gene>
<dbReference type="Pfam" id="PF01610">
    <property type="entry name" value="DDE_Tnp_ISL3"/>
    <property type="match status" value="1"/>
</dbReference>
<accession>A0A6M0RD49</accession>
<comment type="caution">
    <text evidence="3">The sequence shown here is derived from an EMBL/GenBank/DDBJ whole genome shotgun (WGS) entry which is preliminary data.</text>
</comment>
<dbReference type="PANTHER" id="PTHR33498:SF1">
    <property type="entry name" value="TRANSPOSASE FOR INSERTION SEQUENCE ELEMENT IS1557"/>
    <property type="match status" value="1"/>
</dbReference>
<keyword evidence="4" id="KW-1185">Reference proteome</keyword>
<dbReference type="AlphaFoldDB" id="A0A6M0RD49"/>
<proteinExistence type="predicted"/>
<dbReference type="EMBL" id="QXHD01000001">
    <property type="protein sequence ID" value="NEZ54237.1"/>
    <property type="molecule type" value="Genomic_DNA"/>
</dbReference>